<dbReference type="InterPro" id="IPR036638">
    <property type="entry name" value="HLH_DNA-bd_sf"/>
</dbReference>
<feature type="region of interest" description="Disordered" evidence="6">
    <location>
        <begin position="98"/>
        <end position="164"/>
    </location>
</feature>
<evidence type="ECO:0000256" key="1">
    <source>
        <dbReference type="ARBA" id="ARBA00004123"/>
    </source>
</evidence>
<dbReference type="GO" id="GO:0046983">
    <property type="term" value="F:protein dimerization activity"/>
    <property type="evidence" value="ECO:0007669"/>
    <property type="project" value="InterPro"/>
</dbReference>
<dbReference type="Gene3D" id="4.10.280.10">
    <property type="entry name" value="Helix-loop-helix DNA-binding domain"/>
    <property type="match status" value="1"/>
</dbReference>
<evidence type="ECO:0000313" key="9">
    <source>
        <dbReference type="Proteomes" id="UP000623129"/>
    </source>
</evidence>
<feature type="domain" description="BHLH" evidence="7">
    <location>
        <begin position="150"/>
        <end position="199"/>
    </location>
</feature>
<dbReference type="SMART" id="SM00353">
    <property type="entry name" value="HLH"/>
    <property type="match status" value="1"/>
</dbReference>
<dbReference type="CDD" id="cd11445">
    <property type="entry name" value="bHLH_AtPIF_like"/>
    <property type="match status" value="1"/>
</dbReference>
<gene>
    <name evidence="8" type="ORF">FCM35_KLT08794</name>
</gene>
<dbReference type="GO" id="GO:0003700">
    <property type="term" value="F:DNA-binding transcription factor activity"/>
    <property type="evidence" value="ECO:0007669"/>
    <property type="project" value="InterPro"/>
</dbReference>
<keyword evidence="5" id="KW-0539">Nucleus</keyword>
<sequence length="306" mass="35146">MEREFFSEFYFGNINGEAIREGKKLQSNDPQFGDFNFTTTKQDVTKAGIPQREENPMVVNFSHLPRSINSIDVPFNNANLGSGESSTSVDSMGFQAKEKGFFENEQSKTNKRKGRDASEFDTQSKRDEDEENGSDARKSDQRITSSRRSRPAEMHNLSERRRRDRINEKLKALQELLPHCTKTDKASMLDEAIEYLKSLQIQLQMMWIESGMVPMIFPESHQYISITATDDHHHNHHVNSLPYNPRITRPLFDDQSKLRDLNTNQPVNSTAQTENLYLHQFSLQGTNQREFGAGTVQEPHFNDGLA</sequence>
<evidence type="ECO:0000256" key="4">
    <source>
        <dbReference type="ARBA" id="ARBA00023163"/>
    </source>
</evidence>
<dbReference type="OrthoDB" id="690068at2759"/>
<accession>A0A833QV09</accession>
<dbReference type="Pfam" id="PF00010">
    <property type="entry name" value="HLH"/>
    <property type="match status" value="1"/>
</dbReference>
<dbReference type="GO" id="GO:0005634">
    <property type="term" value="C:nucleus"/>
    <property type="evidence" value="ECO:0007669"/>
    <property type="project" value="UniProtKB-SubCell"/>
</dbReference>
<protein>
    <submittedName>
        <fullName evidence="8">Transcription factor PIF4-like isoform X2</fullName>
    </submittedName>
</protein>
<evidence type="ECO:0000256" key="6">
    <source>
        <dbReference type="SAM" id="MobiDB-lite"/>
    </source>
</evidence>
<keyword evidence="3" id="KW-0805">Transcription regulation</keyword>
<organism evidence="8 9">
    <name type="scientific">Carex littledalei</name>
    <dbReference type="NCBI Taxonomy" id="544730"/>
    <lineage>
        <taxon>Eukaryota</taxon>
        <taxon>Viridiplantae</taxon>
        <taxon>Streptophyta</taxon>
        <taxon>Embryophyta</taxon>
        <taxon>Tracheophyta</taxon>
        <taxon>Spermatophyta</taxon>
        <taxon>Magnoliopsida</taxon>
        <taxon>Liliopsida</taxon>
        <taxon>Poales</taxon>
        <taxon>Cyperaceae</taxon>
        <taxon>Cyperoideae</taxon>
        <taxon>Cariceae</taxon>
        <taxon>Carex</taxon>
        <taxon>Carex subgen. Euthyceras</taxon>
    </lineage>
</organism>
<evidence type="ECO:0000313" key="8">
    <source>
        <dbReference type="EMBL" id="KAF3325714.1"/>
    </source>
</evidence>
<proteinExistence type="inferred from homology"/>
<feature type="compositionally biased region" description="Basic and acidic residues" evidence="6">
    <location>
        <begin position="150"/>
        <end position="164"/>
    </location>
</feature>
<evidence type="ECO:0000256" key="3">
    <source>
        <dbReference type="ARBA" id="ARBA00023015"/>
    </source>
</evidence>
<dbReference type="InterPro" id="IPR044273">
    <property type="entry name" value="PIF3-like"/>
</dbReference>
<dbReference type="PANTHER" id="PTHR46807">
    <property type="entry name" value="TRANSCRIPTION FACTOR PIF3"/>
    <property type="match status" value="1"/>
</dbReference>
<evidence type="ECO:0000256" key="5">
    <source>
        <dbReference type="ARBA" id="ARBA00023242"/>
    </source>
</evidence>
<dbReference type="SUPFAM" id="SSF47459">
    <property type="entry name" value="HLH, helix-loop-helix DNA-binding domain"/>
    <property type="match status" value="1"/>
</dbReference>
<feature type="compositionally biased region" description="Basic and acidic residues" evidence="6">
    <location>
        <begin position="115"/>
        <end position="127"/>
    </location>
</feature>
<dbReference type="PANTHER" id="PTHR46807:SF7">
    <property type="entry name" value="BHLH DOMAIN-CONTAINING PROTEIN"/>
    <property type="match status" value="1"/>
</dbReference>
<keyword evidence="9" id="KW-1185">Reference proteome</keyword>
<evidence type="ECO:0000256" key="2">
    <source>
        <dbReference type="ARBA" id="ARBA00005510"/>
    </source>
</evidence>
<name>A0A833QV09_9POAL</name>
<evidence type="ECO:0000259" key="7">
    <source>
        <dbReference type="PROSITE" id="PS50888"/>
    </source>
</evidence>
<dbReference type="FunFam" id="4.10.280.10:FF:000004">
    <property type="entry name" value="Basic helix-loop-helix transcription factor"/>
    <property type="match status" value="1"/>
</dbReference>
<dbReference type="AlphaFoldDB" id="A0A833QV09"/>
<comment type="caution">
    <text evidence="8">The sequence shown here is derived from an EMBL/GenBank/DDBJ whole genome shotgun (WGS) entry which is preliminary data.</text>
</comment>
<keyword evidence="4" id="KW-0804">Transcription</keyword>
<comment type="subcellular location">
    <subcellularLocation>
        <location evidence="1">Nucleus</location>
    </subcellularLocation>
</comment>
<reference evidence="8" key="1">
    <citation type="submission" date="2020-01" db="EMBL/GenBank/DDBJ databases">
        <title>Genome sequence of Kobresia littledalei, the first chromosome-level genome in the family Cyperaceae.</title>
        <authorList>
            <person name="Qu G."/>
        </authorList>
    </citation>
    <scope>NUCLEOTIDE SEQUENCE</scope>
    <source>
        <strain evidence="8">C.B.Clarke</strain>
        <tissue evidence="8">Leaf</tissue>
    </source>
</reference>
<dbReference type="EMBL" id="SWLB01000019">
    <property type="protein sequence ID" value="KAF3325714.1"/>
    <property type="molecule type" value="Genomic_DNA"/>
</dbReference>
<comment type="similarity">
    <text evidence="2">Belongs to the bHLH protein family.</text>
</comment>
<dbReference type="Proteomes" id="UP000623129">
    <property type="component" value="Unassembled WGS sequence"/>
</dbReference>
<dbReference type="InterPro" id="IPR047265">
    <property type="entry name" value="PIF1-like_bHLH"/>
</dbReference>
<dbReference type="InterPro" id="IPR011598">
    <property type="entry name" value="bHLH_dom"/>
</dbReference>
<feature type="compositionally biased region" description="Basic and acidic residues" evidence="6">
    <location>
        <begin position="98"/>
        <end position="108"/>
    </location>
</feature>
<dbReference type="PROSITE" id="PS50888">
    <property type="entry name" value="BHLH"/>
    <property type="match status" value="1"/>
</dbReference>